<feature type="chain" id="PRO_5025643495" description="Secreted protein" evidence="1">
    <location>
        <begin position="29"/>
        <end position="82"/>
    </location>
</feature>
<name>A0A6A0A827_HAELA</name>
<evidence type="ECO:0000256" key="1">
    <source>
        <dbReference type="SAM" id="SignalP"/>
    </source>
</evidence>
<protein>
    <recommendedName>
        <fullName evidence="4">Secreted protein</fullName>
    </recommendedName>
</protein>
<evidence type="ECO:0008006" key="4">
    <source>
        <dbReference type="Google" id="ProtNLM"/>
    </source>
</evidence>
<comment type="caution">
    <text evidence="2">The sequence shown here is derived from an EMBL/GenBank/DDBJ whole genome shotgun (WGS) entry which is preliminary data.</text>
</comment>
<keyword evidence="3" id="KW-1185">Reference proteome</keyword>
<gene>
    <name evidence="2" type="ORF">HaLaN_27393</name>
</gene>
<evidence type="ECO:0000313" key="2">
    <source>
        <dbReference type="EMBL" id="GFH28839.1"/>
    </source>
</evidence>
<dbReference type="AlphaFoldDB" id="A0A6A0A827"/>
<reference evidence="2 3" key="1">
    <citation type="submission" date="2020-02" db="EMBL/GenBank/DDBJ databases">
        <title>Draft genome sequence of Haematococcus lacustris strain NIES-144.</title>
        <authorList>
            <person name="Morimoto D."/>
            <person name="Nakagawa S."/>
            <person name="Yoshida T."/>
            <person name="Sawayama S."/>
        </authorList>
    </citation>
    <scope>NUCLEOTIDE SEQUENCE [LARGE SCALE GENOMIC DNA]</scope>
    <source>
        <strain evidence="2 3">NIES-144</strain>
    </source>
</reference>
<feature type="signal peptide" evidence="1">
    <location>
        <begin position="1"/>
        <end position="28"/>
    </location>
</feature>
<organism evidence="2 3">
    <name type="scientific">Haematococcus lacustris</name>
    <name type="common">Green alga</name>
    <name type="synonym">Haematococcus pluvialis</name>
    <dbReference type="NCBI Taxonomy" id="44745"/>
    <lineage>
        <taxon>Eukaryota</taxon>
        <taxon>Viridiplantae</taxon>
        <taxon>Chlorophyta</taxon>
        <taxon>core chlorophytes</taxon>
        <taxon>Chlorophyceae</taxon>
        <taxon>CS clade</taxon>
        <taxon>Chlamydomonadales</taxon>
        <taxon>Haematococcaceae</taxon>
        <taxon>Haematococcus</taxon>
    </lineage>
</organism>
<evidence type="ECO:0000313" key="3">
    <source>
        <dbReference type="Proteomes" id="UP000485058"/>
    </source>
</evidence>
<dbReference type="Proteomes" id="UP000485058">
    <property type="component" value="Unassembled WGS sequence"/>
</dbReference>
<accession>A0A6A0A827</accession>
<proteinExistence type="predicted"/>
<keyword evidence="1" id="KW-0732">Signal</keyword>
<dbReference type="EMBL" id="BLLF01004062">
    <property type="protein sequence ID" value="GFH28839.1"/>
    <property type="molecule type" value="Genomic_DNA"/>
</dbReference>
<sequence length="82" mass="8435">MAGVLSTVRLPLHLISGWLVLPTGVAPASSVGSTHSHGPATQARMEVWVHEDDAAFHVPASSPQVACVSGQPAVPSPGWTQC</sequence>